<reference evidence="3" key="2">
    <citation type="journal article" date="2013" name="PLoS Genet.">
        <title>Comparative genome structure, secondary metabolite, and effector coding capacity across Cochliobolus pathogens.</title>
        <authorList>
            <person name="Condon B.J."/>
            <person name="Leng Y."/>
            <person name="Wu D."/>
            <person name="Bushley K.E."/>
            <person name="Ohm R.A."/>
            <person name="Otillar R."/>
            <person name="Martin J."/>
            <person name="Schackwitz W."/>
            <person name="Grimwood J."/>
            <person name="MohdZainudin N."/>
            <person name="Xue C."/>
            <person name="Wang R."/>
            <person name="Manning V.A."/>
            <person name="Dhillon B."/>
            <person name="Tu Z.J."/>
            <person name="Steffenson B.J."/>
            <person name="Salamov A."/>
            <person name="Sun H."/>
            <person name="Lowry S."/>
            <person name="LaButti K."/>
            <person name="Han J."/>
            <person name="Copeland A."/>
            <person name="Lindquist E."/>
            <person name="Barry K."/>
            <person name="Schmutz J."/>
            <person name="Baker S.E."/>
            <person name="Ciuffetti L.M."/>
            <person name="Grigoriev I.V."/>
            <person name="Zhong S."/>
            <person name="Turgeon B.G."/>
        </authorList>
    </citation>
    <scope>NUCLEOTIDE SEQUENCE [LARGE SCALE GENOMIC DNA]</scope>
    <source>
        <strain evidence="3">C5 / ATCC 48332 / race O</strain>
    </source>
</reference>
<gene>
    <name evidence="2" type="ORF">COCHEDRAFT_1161024</name>
</gene>
<evidence type="ECO:0000313" key="2">
    <source>
        <dbReference type="EMBL" id="EMD86106.1"/>
    </source>
</evidence>
<accession>M2TWJ4</accession>
<feature type="compositionally biased region" description="Polar residues" evidence="1">
    <location>
        <begin position="390"/>
        <end position="399"/>
    </location>
</feature>
<dbReference type="EMBL" id="KB445586">
    <property type="protein sequence ID" value="EMD86106.1"/>
    <property type="molecule type" value="Genomic_DNA"/>
</dbReference>
<keyword evidence="3" id="KW-1185">Reference proteome</keyword>
<sequence length="639" mass="73197">MVRAPDYYHTRCPVIRSFEFALADGALLATRGAQPLRGSYTERFWRLNEEVRAARGSQEHWARILVLFDVKSSISGFAEDQIYITSTKQQARIGIYIATCAANPNFVEIIPNRFSNSSLATQPNRKVAVNASRKSILPPSAYGFLSPCNSCYRMPLSCLPQALENIQRCARDETDYINPWTGVRFTGWRPHVEHGNEFLAPTENSQHFSSYQGVLEVWRGCLVARIRDAIDLDFELVNLQPQLADFKFLTSGLYKRTQRRQLFVQYKIDGLYRSPASPLTKVAIGRNQRGSQIRYYFTDYERFDYFFYQFDFVDQQKRAWTNFFFLPERVIPDEFYTTSSKEGDFSGDTFKPYWIAMDSDGAWVKAVYEIIQRTPEPRLPGKRPHRPLGKSSQPDTRMNASTIRQPSLLQTEVFFGNVFFTVMDQCAARRSGLVIVLSAVHPMGDLAYCRYNWTKQEQEAFIMHKKVPCTITELPRETAVVPFFLYTRKRESTSRGPTLSTSELQRLNICPQGRLLIFDVFGQDGSGMYSPLLVVPSDDIRPTADHFAIYDSNSGKNKHEEFEERVPLLAELLQSGMSPIDYAISTTGPNVFESGPDAWTELWTLLNRLTGLEEFAIPKHSSIRHFKEIGNDEDSDDES</sequence>
<feature type="region of interest" description="Disordered" evidence="1">
    <location>
        <begin position="376"/>
        <end position="399"/>
    </location>
</feature>
<dbReference type="eggNOG" id="ENOG502TD69">
    <property type="taxonomic scope" value="Eukaryota"/>
</dbReference>
<dbReference type="Proteomes" id="UP000016936">
    <property type="component" value="Unassembled WGS sequence"/>
</dbReference>
<organism evidence="2 3">
    <name type="scientific">Cochliobolus heterostrophus (strain C5 / ATCC 48332 / race O)</name>
    <name type="common">Southern corn leaf blight fungus</name>
    <name type="synonym">Bipolaris maydis</name>
    <dbReference type="NCBI Taxonomy" id="701091"/>
    <lineage>
        <taxon>Eukaryota</taxon>
        <taxon>Fungi</taxon>
        <taxon>Dikarya</taxon>
        <taxon>Ascomycota</taxon>
        <taxon>Pezizomycotina</taxon>
        <taxon>Dothideomycetes</taxon>
        <taxon>Pleosporomycetidae</taxon>
        <taxon>Pleosporales</taxon>
        <taxon>Pleosporineae</taxon>
        <taxon>Pleosporaceae</taxon>
        <taxon>Bipolaris</taxon>
    </lineage>
</organism>
<proteinExistence type="predicted"/>
<evidence type="ECO:0000256" key="1">
    <source>
        <dbReference type="SAM" id="MobiDB-lite"/>
    </source>
</evidence>
<dbReference type="OrthoDB" id="3659804at2759"/>
<name>M2TWJ4_COCH5</name>
<evidence type="ECO:0000313" key="3">
    <source>
        <dbReference type="Proteomes" id="UP000016936"/>
    </source>
</evidence>
<dbReference type="HOGENOM" id="CLU_013118_0_0_1"/>
<protein>
    <submittedName>
        <fullName evidence="2">Uncharacterized protein</fullName>
    </submittedName>
</protein>
<reference evidence="2 3" key="1">
    <citation type="journal article" date="2012" name="PLoS Pathog.">
        <title>Diverse lifestyles and strategies of plant pathogenesis encoded in the genomes of eighteen Dothideomycetes fungi.</title>
        <authorList>
            <person name="Ohm R.A."/>
            <person name="Feau N."/>
            <person name="Henrissat B."/>
            <person name="Schoch C.L."/>
            <person name="Horwitz B.A."/>
            <person name="Barry K.W."/>
            <person name="Condon B.J."/>
            <person name="Copeland A.C."/>
            <person name="Dhillon B."/>
            <person name="Glaser F."/>
            <person name="Hesse C.N."/>
            <person name="Kosti I."/>
            <person name="LaButti K."/>
            <person name="Lindquist E.A."/>
            <person name="Lucas S."/>
            <person name="Salamov A.A."/>
            <person name="Bradshaw R.E."/>
            <person name="Ciuffetti L."/>
            <person name="Hamelin R.C."/>
            <person name="Kema G.H.J."/>
            <person name="Lawrence C."/>
            <person name="Scott J.A."/>
            <person name="Spatafora J.W."/>
            <person name="Turgeon B.G."/>
            <person name="de Wit P.J.G.M."/>
            <person name="Zhong S."/>
            <person name="Goodwin S.B."/>
            <person name="Grigoriev I.V."/>
        </authorList>
    </citation>
    <scope>NUCLEOTIDE SEQUENCE [LARGE SCALE GENOMIC DNA]</scope>
    <source>
        <strain evidence="3">C5 / ATCC 48332 / race O</strain>
    </source>
</reference>
<dbReference type="AlphaFoldDB" id="M2TWJ4"/>